<dbReference type="Proteomes" id="UP001229421">
    <property type="component" value="Unassembled WGS sequence"/>
</dbReference>
<dbReference type="PANTHER" id="PTHR12172">
    <property type="entry name" value="CELL CYCLE CHECKPOINT PROTEIN RAD17"/>
    <property type="match status" value="1"/>
</dbReference>
<comment type="similarity">
    <text evidence="2">Belongs to the rad17/RAD24 family.</text>
</comment>
<feature type="compositionally biased region" description="Polar residues" evidence="8">
    <location>
        <begin position="160"/>
        <end position="173"/>
    </location>
</feature>
<sequence>MEISPNSEAKPRVRRRLIQSTLFPHKSQDNVVCVDEDIVELDLDQEDDDDEEDNCGSQNQVKKTKKRKPKAVSQSRASTKLAVNGNENGGKNADEEDSPATVKVDFFVKVSERRKRQQKEQPPVLSPEKVEPSCSPSDVIINSKSPRKPRRRASSTPKKQQTCVTPKKQQTRVTPKKQQKNSASKIAINGALNEENSDKLLASPPKQIPDLRLEAKMIAEENSRIFAGKQIHPFFSFRKTGKKNLDSNGTENKWSHAERKECNSDFSPVHVFEKSQAETFSVDWRNWTFSESVLTRTSQDPKDSCSRLINEGLVSCLQFDNFFDIPPPGISLKQNIELVHKVGKTGGFSEKPEFVVNLDSERTTNDHACSYQSDNSLWTAKYKPEKAVEICGNSESVKSLNEWLQVWHEKGSRTNKCSTDDNNWIMQDVDLNYCPSDCESEYSNEENDLKNVLLVTGPVGCGKSAAIYACAKEQGFQVIEVNTSDWRNGALVKQKFGEAVESHWLQCSMPSFENPESKSPMKSTPTKSTNDVVELIPISDDEDSKDVGGPAVKLTNSQNGTKTLILFEDVDVAMGEDRGFIATIQQLAETAKRPMILTCNSDDPDLPNNLDRIEVSFKIPSSDELLRLAHMVCAAEKAEINPFLAERFINHCHGDIRKTIMLLQFWCQGQNQRKEGEARNTYAPLLFDTMAGHQVLPQMITFGYTSKLSEMIDNEITKATRLTEKDVIFMETIKEEDENNNTHDINTKKDEMLRVHCFKEEENGLAFTRRTLQKKYDPVISYDSEPCWIEDLPNINDDINEDMPIETRNSRRKYNAVLSSDSEEECFDEDTCQPSEVPCFSKVTVDVSCVPESSYVPETEIENGAMTCSIMCSSGCVDGGIEKGPTNTSCETGSHVYGCEEEKMVRDLALDNEQIQGEEIGDSHIEPTEAIPRDYQMMDECSRIDFSKSSEYINRPKFVESTDSVQETWGKLRNCSKELSQYVSVEEKDTLEALGITYGMTNLISEADLLLADCQSLTCDNLKPSMISYEKSHSYSWHDDQLQMASTFAQHGFCVFAKKSFTSGSHDKMNLAWEMLAASTNAISLGKLINQNNHMVKSLGNQKPQSVAFLQSILESPIRNTIQSIVPPRSHLSLKGYVFHEYLSSLAQISRSESSRLSEAVNSSNQRRKRVTRNYLSNGALSLSSEDISLLDQYKCYQKHSSETKTDS</sequence>
<dbReference type="GO" id="GO:0000077">
    <property type="term" value="P:DNA damage checkpoint signaling"/>
    <property type="evidence" value="ECO:0007669"/>
    <property type="project" value="TreeGrafter"/>
</dbReference>
<feature type="region of interest" description="Disordered" evidence="8">
    <location>
        <begin position="43"/>
        <end position="184"/>
    </location>
</feature>
<dbReference type="Gene3D" id="3.40.50.300">
    <property type="entry name" value="P-loop containing nucleotide triphosphate hydrolases"/>
    <property type="match status" value="1"/>
</dbReference>
<evidence type="ECO:0000256" key="7">
    <source>
        <dbReference type="ARBA" id="ARBA00023306"/>
    </source>
</evidence>
<reference evidence="9" key="1">
    <citation type="journal article" date="2023" name="bioRxiv">
        <title>Improved chromosome-level genome assembly for marigold (Tagetes erecta).</title>
        <authorList>
            <person name="Jiang F."/>
            <person name="Yuan L."/>
            <person name="Wang S."/>
            <person name="Wang H."/>
            <person name="Xu D."/>
            <person name="Wang A."/>
            <person name="Fan W."/>
        </authorList>
    </citation>
    <scope>NUCLEOTIDE SEQUENCE</scope>
    <source>
        <strain evidence="9">WSJ</strain>
        <tissue evidence="9">Leaf</tissue>
    </source>
</reference>
<protein>
    <recommendedName>
        <fullName evidence="11">AAA+ ATPase domain-containing protein</fullName>
    </recommendedName>
</protein>
<keyword evidence="6" id="KW-0539">Nucleus</keyword>
<name>A0AAD8NQ66_TARER</name>
<keyword evidence="4" id="KW-0227">DNA damage</keyword>
<gene>
    <name evidence="9" type="ORF">QVD17_25817</name>
</gene>
<keyword evidence="5" id="KW-0067">ATP-binding</keyword>
<dbReference type="GO" id="GO:0005524">
    <property type="term" value="F:ATP binding"/>
    <property type="evidence" value="ECO:0007669"/>
    <property type="project" value="UniProtKB-KW"/>
</dbReference>
<dbReference type="GO" id="GO:0003689">
    <property type="term" value="F:DNA clamp loader activity"/>
    <property type="evidence" value="ECO:0007669"/>
    <property type="project" value="TreeGrafter"/>
</dbReference>
<keyword evidence="7" id="KW-0131">Cell cycle</keyword>
<keyword evidence="3" id="KW-0547">Nucleotide-binding</keyword>
<dbReference type="InterPro" id="IPR004582">
    <property type="entry name" value="Checkpoint_prot_Rad17_Rad24"/>
</dbReference>
<keyword evidence="10" id="KW-1185">Reference proteome</keyword>
<dbReference type="PANTHER" id="PTHR12172:SF1">
    <property type="entry name" value="P-LOOP CONTAINING NUCLEOSIDE TRIPHOSPHATE HYDROLASES SUPERFAMILY PROTEIN"/>
    <property type="match status" value="1"/>
</dbReference>
<evidence type="ECO:0008006" key="11">
    <source>
        <dbReference type="Google" id="ProtNLM"/>
    </source>
</evidence>
<accession>A0AAD8NQ66</accession>
<evidence type="ECO:0000256" key="4">
    <source>
        <dbReference type="ARBA" id="ARBA00022763"/>
    </source>
</evidence>
<evidence type="ECO:0000256" key="5">
    <source>
        <dbReference type="ARBA" id="ARBA00022840"/>
    </source>
</evidence>
<evidence type="ECO:0000256" key="2">
    <source>
        <dbReference type="ARBA" id="ARBA00006168"/>
    </source>
</evidence>
<evidence type="ECO:0000313" key="10">
    <source>
        <dbReference type="Proteomes" id="UP001229421"/>
    </source>
</evidence>
<dbReference type="Pfam" id="PF03215">
    <property type="entry name" value="Rad17"/>
    <property type="match status" value="1"/>
</dbReference>
<evidence type="ECO:0000256" key="1">
    <source>
        <dbReference type="ARBA" id="ARBA00004123"/>
    </source>
</evidence>
<organism evidence="9 10">
    <name type="scientific">Tagetes erecta</name>
    <name type="common">African marigold</name>
    <dbReference type="NCBI Taxonomy" id="13708"/>
    <lineage>
        <taxon>Eukaryota</taxon>
        <taxon>Viridiplantae</taxon>
        <taxon>Streptophyta</taxon>
        <taxon>Embryophyta</taxon>
        <taxon>Tracheophyta</taxon>
        <taxon>Spermatophyta</taxon>
        <taxon>Magnoliopsida</taxon>
        <taxon>eudicotyledons</taxon>
        <taxon>Gunneridae</taxon>
        <taxon>Pentapetalae</taxon>
        <taxon>asterids</taxon>
        <taxon>campanulids</taxon>
        <taxon>Asterales</taxon>
        <taxon>Asteraceae</taxon>
        <taxon>Asteroideae</taxon>
        <taxon>Heliantheae alliance</taxon>
        <taxon>Tageteae</taxon>
        <taxon>Tagetes</taxon>
    </lineage>
</organism>
<evidence type="ECO:0000256" key="3">
    <source>
        <dbReference type="ARBA" id="ARBA00022741"/>
    </source>
</evidence>
<feature type="compositionally biased region" description="Acidic residues" evidence="8">
    <location>
        <begin position="43"/>
        <end position="54"/>
    </location>
</feature>
<dbReference type="Gene3D" id="1.10.8.60">
    <property type="match status" value="1"/>
</dbReference>
<evidence type="ECO:0000256" key="6">
    <source>
        <dbReference type="ARBA" id="ARBA00023242"/>
    </source>
</evidence>
<dbReference type="SUPFAM" id="SSF52540">
    <property type="entry name" value="P-loop containing nucleoside triphosphate hydrolases"/>
    <property type="match status" value="1"/>
</dbReference>
<dbReference type="InterPro" id="IPR027417">
    <property type="entry name" value="P-loop_NTPase"/>
</dbReference>
<evidence type="ECO:0000256" key="8">
    <source>
        <dbReference type="SAM" id="MobiDB-lite"/>
    </source>
</evidence>
<proteinExistence type="inferred from homology"/>
<evidence type="ECO:0000313" key="9">
    <source>
        <dbReference type="EMBL" id="KAK1416701.1"/>
    </source>
</evidence>
<dbReference type="GO" id="GO:0003682">
    <property type="term" value="F:chromatin binding"/>
    <property type="evidence" value="ECO:0007669"/>
    <property type="project" value="TreeGrafter"/>
</dbReference>
<dbReference type="GO" id="GO:0006281">
    <property type="term" value="P:DNA repair"/>
    <property type="evidence" value="ECO:0007669"/>
    <property type="project" value="InterPro"/>
</dbReference>
<comment type="subcellular location">
    <subcellularLocation>
        <location evidence="1">Nucleus</location>
    </subcellularLocation>
</comment>
<comment type="caution">
    <text evidence="9">The sequence shown here is derived from an EMBL/GenBank/DDBJ whole genome shotgun (WGS) entry which is preliminary data.</text>
</comment>
<dbReference type="AlphaFoldDB" id="A0AAD8NQ66"/>
<dbReference type="GO" id="GO:0033314">
    <property type="term" value="P:mitotic DNA replication checkpoint signaling"/>
    <property type="evidence" value="ECO:0007669"/>
    <property type="project" value="TreeGrafter"/>
</dbReference>
<dbReference type="GO" id="GO:0005634">
    <property type="term" value="C:nucleus"/>
    <property type="evidence" value="ECO:0007669"/>
    <property type="project" value="UniProtKB-SubCell"/>
</dbReference>
<dbReference type="EMBL" id="JAUHHV010000007">
    <property type="protein sequence ID" value="KAK1416701.1"/>
    <property type="molecule type" value="Genomic_DNA"/>
</dbReference>